<dbReference type="RefSeq" id="WP_346055982.1">
    <property type="nucleotide sequence ID" value="NZ_BAABIB010000130.1"/>
</dbReference>
<dbReference type="InterPro" id="IPR036866">
    <property type="entry name" value="RibonucZ/Hydroxyglut_hydro"/>
</dbReference>
<dbReference type="EMBL" id="BAABIB010000130">
    <property type="protein sequence ID" value="GAA4663366.1"/>
    <property type="molecule type" value="Genomic_DNA"/>
</dbReference>
<accession>A0ABP8VHE4</accession>
<protein>
    <submittedName>
        <fullName evidence="2">MBL fold metallo-hydrolase</fullName>
    </submittedName>
</protein>
<dbReference type="InterPro" id="IPR001279">
    <property type="entry name" value="Metallo-B-lactamas"/>
</dbReference>
<gene>
    <name evidence="2" type="ORF">GCM10023214_65040</name>
</gene>
<dbReference type="InterPro" id="IPR050114">
    <property type="entry name" value="UPF0173_UPF0282_UlaG_hydrolase"/>
</dbReference>
<evidence type="ECO:0000313" key="2">
    <source>
        <dbReference type="EMBL" id="GAA4663366.1"/>
    </source>
</evidence>
<feature type="domain" description="Metallo-beta-lactamase" evidence="1">
    <location>
        <begin position="61"/>
        <end position="202"/>
    </location>
</feature>
<dbReference type="Proteomes" id="UP001500192">
    <property type="component" value="Unassembled WGS sequence"/>
</dbReference>
<keyword evidence="3" id="KW-1185">Reference proteome</keyword>
<dbReference type="Gene3D" id="3.60.15.10">
    <property type="entry name" value="Ribonuclease Z/Hydroxyacylglutathione hydrolase-like"/>
    <property type="match status" value="1"/>
</dbReference>
<name>A0ABP8VHE4_9PSEU</name>
<proteinExistence type="predicted"/>
<dbReference type="SUPFAM" id="SSF56281">
    <property type="entry name" value="Metallo-hydrolase/oxidoreductase"/>
    <property type="match status" value="1"/>
</dbReference>
<dbReference type="Pfam" id="PF12706">
    <property type="entry name" value="Lactamase_B_2"/>
    <property type="match status" value="1"/>
</dbReference>
<organism evidence="2 3">
    <name type="scientific">Amycolatopsis dongchuanensis</name>
    <dbReference type="NCBI Taxonomy" id="1070866"/>
    <lineage>
        <taxon>Bacteria</taxon>
        <taxon>Bacillati</taxon>
        <taxon>Actinomycetota</taxon>
        <taxon>Actinomycetes</taxon>
        <taxon>Pseudonocardiales</taxon>
        <taxon>Pseudonocardiaceae</taxon>
        <taxon>Amycolatopsis</taxon>
    </lineage>
</organism>
<dbReference type="PANTHER" id="PTHR43546">
    <property type="entry name" value="UPF0173 METAL-DEPENDENT HYDROLASE MJ1163-RELATED"/>
    <property type="match status" value="1"/>
</dbReference>
<evidence type="ECO:0000313" key="3">
    <source>
        <dbReference type="Proteomes" id="UP001500192"/>
    </source>
</evidence>
<dbReference type="PANTHER" id="PTHR43546:SF7">
    <property type="entry name" value="METALLO-BETA-LACTAMASE DOMAIN-CONTAINING PROTEIN"/>
    <property type="match status" value="1"/>
</dbReference>
<comment type="caution">
    <text evidence="2">The sequence shown here is derived from an EMBL/GenBank/DDBJ whole genome shotgun (WGS) entry which is preliminary data.</text>
</comment>
<reference evidence="3" key="1">
    <citation type="journal article" date="2019" name="Int. J. Syst. Evol. Microbiol.">
        <title>The Global Catalogue of Microorganisms (GCM) 10K type strain sequencing project: providing services to taxonomists for standard genome sequencing and annotation.</title>
        <authorList>
            <consortium name="The Broad Institute Genomics Platform"/>
            <consortium name="The Broad Institute Genome Sequencing Center for Infectious Disease"/>
            <person name="Wu L."/>
            <person name="Ma J."/>
        </authorList>
    </citation>
    <scope>NUCLEOTIDE SEQUENCE [LARGE SCALE GENOMIC DNA]</scope>
    <source>
        <strain evidence="3">JCM 18054</strain>
    </source>
</reference>
<evidence type="ECO:0000259" key="1">
    <source>
        <dbReference type="Pfam" id="PF12706"/>
    </source>
</evidence>
<sequence>MRGPLALPGGDSLTFIGTATVLLRLGPFTVLTDPNFLHRGQWCYFGQGLFDRVARRDLAADVPVLTTAHAAHRLSRKGFRETVALETWASETLTDGDASITVTAVPARHAPRPLDRVLPPVMGSIWTYTAGPGAKPLRIYVSGDTVVHDELRQIHDRYPDVDLAIVHLGGTRVLGVLVTMDDRQGVALLEMLRPAHAVPVHFDDYANFTSPVSNFLQAVAARGPATAVRMLRRGESLPLSELH</sequence>